<dbReference type="EMBL" id="JAJAGQ010000019">
    <property type="protein sequence ID" value="KAJ8533588.1"/>
    <property type="molecule type" value="Genomic_DNA"/>
</dbReference>
<evidence type="ECO:0000313" key="1">
    <source>
        <dbReference type="EMBL" id="KAJ8533588.1"/>
    </source>
</evidence>
<dbReference type="AlphaFoldDB" id="A0A9Q1LCX5"/>
<dbReference type="PANTHER" id="PTHR22684:SF0">
    <property type="entry name" value="RIBOSOME QUALITY CONTROL COMPLEX SUBUNIT TCF25"/>
    <property type="match status" value="1"/>
</dbReference>
<reference evidence="2" key="1">
    <citation type="journal article" date="2023" name="Proc. Natl. Acad. Sci. U.S.A.">
        <title>Genomic and structural basis for evolution of tropane alkaloid biosynthesis.</title>
        <authorList>
            <person name="Wanga Y.-J."/>
            <person name="Taina T."/>
            <person name="Yua J.-Y."/>
            <person name="Lia J."/>
            <person name="Xua B."/>
            <person name="Chenc J."/>
            <person name="D'Auriad J.C."/>
            <person name="Huanga J.-P."/>
            <person name="Huanga S.-X."/>
        </authorList>
    </citation>
    <scope>NUCLEOTIDE SEQUENCE [LARGE SCALE GENOMIC DNA]</scope>
    <source>
        <strain evidence="2">cv. KIB-2019</strain>
    </source>
</reference>
<sequence>MAASGPDLQKFLRDAALPVIEILQNDGTDARHWTCVRKEAFSSEENDLKIGSLHFTGYSHLMVSDFSDTVPTLPPDNLQNFMVDPRGEVPNDAAQPANHRVQDLSDRNAIDVLLESMLPWINYGSGHDQHDHDEQANEG</sequence>
<keyword evidence="2" id="KW-1185">Reference proteome</keyword>
<protein>
    <submittedName>
        <fullName evidence="1">Uncharacterized protein</fullName>
    </submittedName>
</protein>
<name>A0A9Q1LCX5_9SOLA</name>
<dbReference type="InterPro" id="IPR006994">
    <property type="entry name" value="TCF25/Rqc1"/>
</dbReference>
<dbReference type="OrthoDB" id="205993at2759"/>
<organism evidence="1 2">
    <name type="scientific">Anisodus acutangulus</name>
    <dbReference type="NCBI Taxonomy" id="402998"/>
    <lineage>
        <taxon>Eukaryota</taxon>
        <taxon>Viridiplantae</taxon>
        <taxon>Streptophyta</taxon>
        <taxon>Embryophyta</taxon>
        <taxon>Tracheophyta</taxon>
        <taxon>Spermatophyta</taxon>
        <taxon>Magnoliopsida</taxon>
        <taxon>eudicotyledons</taxon>
        <taxon>Gunneridae</taxon>
        <taxon>Pentapetalae</taxon>
        <taxon>asterids</taxon>
        <taxon>lamiids</taxon>
        <taxon>Solanales</taxon>
        <taxon>Solanaceae</taxon>
        <taxon>Solanoideae</taxon>
        <taxon>Hyoscyameae</taxon>
        <taxon>Anisodus</taxon>
    </lineage>
</organism>
<proteinExistence type="predicted"/>
<dbReference type="GO" id="GO:1990112">
    <property type="term" value="C:RQC complex"/>
    <property type="evidence" value="ECO:0007669"/>
    <property type="project" value="TreeGrafter"/>
</dbReference>
<comment type="caution">
    <text evidence="1">The sequence shown here is derived from an EMBL/GenBank/DDBJ whole genome shotgun (WGS) entry which is preliminary data.</text>
</comment>
<evidence type="ECO:0000313" key="2">
    <source>
        <dbReference type="Proteomes" id="UP001152561"/>
    </source>
</evidence>
<dbReference type="PANTHER" id="PTHR22684">
    <property type="entry name" value="NULP1-RELATED"/>
    <property type="match status" value="1"/>
</dbReference>
<dbReference type="Proteomes" id="UP001152561">
    <property type="component" value="Unassembled WGS sequence"/>
</dbReference>
<accession>A0A9Q1LCX5</accession>
<gene>
    <name evidence="1" type="ORF">K7X08_006912</name>
</gene>